<dbReference type="InterPro" id="IPR033756">
    <property type="entry name" value="YlxH/NBP35"/>
</dbReference>
<keyword evidence="2" id="KW-0067">ATP-binding</keyword>
<dbReference type="CDD" id="cd05387">
    <property type="entry name" value="BY-kinase"/>
    <property type="match status" value="1"/>
</dbReference>
<keyword evidence="3" id="KW-0418">Kinase</keyword>
<dbReference type="OrthoDB" id="9794577at2"/>
<dbReference type="InterPro" id="IPR027417">
    <property type="entry name" value="P-loop_NTPase"/>
</dbReference>
<dbReference type="AlphaFoldDB" id="A0A3G9JN79"/>
<dbReference type="GO" id="GO:0005886">
    <property type="term" value="C:plasma membrane"/>
    <property type="evidence" value="ECO:0007669"/>
    <property type="project" value="TreeGrafter"/>
</dbReference>
<dbReference type="Proteomes" id="UP000268059">
    <property type="component" value="Chromosome"/>
</dbReference>
<dbReference type="FunCoup" id="A0A3G9JN79">
    <property type="interactions" value="28"/>
</dbReference>
<keyword evidence="4" id="KW-1185">Reference proteome</keyword>
<evidence type="ECO:0000256" key="2">
    <source>
        <dbReference type="ARBA" id="ARBA00022840"/>
    </source>
</evidence>
<protein>
    <submittedName>
        <fullName evidence="3">Tyrosine protein kinase</fullName>
    </submittedName>
</protein>
<dbReference type="GO" id="GO:0004713">
    <property type="term" value="F:protein tyrosine kinase activity"/>
    <property type="evidence" value="ECO:0007669"/>
    <property type="project" value="TreeGrafter"/>
</dbReference>
<keyword evidence="1" id="KW-0547">Nucleotide-binding</keyword>
<proteinExistence type="predicted"/>
<evidence type="ECO:0000256" key="1">
    <source>
        <dbReference type="ARBA" id="ARBA00022741"/>
    </source>
</evidence>
<name>A0A3G9JN79_9FIRM</name>
<gene>
    <name evidence="3" type="ORF">SG0102_23950</name>
</gene>
<dbReference type="InParanoid" id="A0A3G9JN79"/>
<dbReference type="NCBIfam" id="TIGR01007">
    <property type="entry name" value="eps_fam"/>
    <property type="match status" value="1"/>
</dbReference>
<reference evidence="3 4" key="1">
    <citation type="submission" date="2018-11" db="EMBL/GenBank/DDBJ databases">
        <title>Novel Erysipelotrichaceae bacterium isolated from small intestine of a swine.</title>
        <authorList>
            <person name="Kim J.S."/>
            <person name="Choe H."/>
            <person name="Lee Y.R."/>
            <person name="Kim K.M."/>
            <person name="Park D.S."/>
        </authorList>
    </citation>
    <scope>NUCLEOTIDE SEQUENCE [LARGE SCALE GENOMIC DNA]</scope>
    <source>
        <strain evidence="3 4">SG0102</strain>
    </source>
</reference>
<keyword evidence="3" id="KW-0808">Transferase</keyword>
<sequence>MDTKNIKNLNSDKITINEADNEFSTANESFKKLRTNLMYTDDLQVIAMTSTIPDEGKSVAAFNTALSFAELGKKVVYIDADLRRSSFKDMLMINTKAPGLSEALTKQSETYVCETNVDNLSIVLAGKRPPNPSEILSSGHLKEILEELKKQFDYIVIDTPPVTAGADASIIGRVVDGVVLVIRNEYTSKNAIKRAVKELEANGARVVGCVLNRVKKDSTEYGHYGYYDYYY</sequence>
<evidence type="ECO:0000313" key="3">
    <source>
        <dbReference type="EMBL" id="BBH27461.1"/>
    </source>
</evidence>
<dbReference type="EMBL" id="AP019309">
    <property type="protein sequence ID" value="BBH27461.1"/>
    <property type="molecule type" value="Genomic_DNA"/>
</dbReference>
<evidence type="ECO:0000313" key="4">
    <source>
        <dbReference type="Proteomes" id="UP000268059"/>
    </source>
</evidence>
<dbReference type="SUPFAM" id="SSF52540">
    <property type="entry name" value="P-loop containing nucleoside triphosphate hydrolases"/>
    <property type="match status" value="1"/>
</dbReference>
<dbReference type="Gene3D" id="3.40.50.300">
    <property type="entry name" value="P-loop containing nucleotide triphosphate hydrolases"/>
    <property type="match status" value="1"/>
</dbReference>
<accession>A0A3G9JN79</accession>
<dbReference type="GO" id="GO:0005524">
    <property type="term" value="F:ATP binding"/>
    <property type="evidence" value="ECO:0007669"/>
    <property type="project" value="UniProtKB-KW"/>
</dbReference>
<dbReference type="InterPro" id="IPR050445">
    <property type="entry name" value="Bact_polysacc_biosynth/exp"/>
</dbReference>
<dbReference type="KEGG" id="ebm:SG0102_23950"/>
<dbReference type="InterPro" id="IPR005702">
    <property type="entry name" value="Wzc-like_C"/>
</dbReference>
<dbReference type="PANTHER" id="PTHR32309">
    <property type="entry name" value="TYROSINE-PROTEIN KINASE"/>
    <property type="match status" value="1"/>
</dbReference>
<dbReference type="PANTHER" id="PTHR32309:SF13">
    <property type="entry name" value="FERRIC ENTEROBACTIN TRANSPORT PROTEIN FEPE"/>
    <property type="match status" value="1"/>
</dbReference>
<organism evidence="3 4">
    <name type="scientific">Intestinibaculum porci</name>
    <dbReference type="NCBI Taxonomy" id="2487118"/>
    <lineage>
        <taxon>Bacteria</taxon>
        <taxon>Bacillati</taxon>
        <taxon>Bacillota</taxon>
        <taxon>Erysipelotrichia</taxon>
        <taxon>Erysipelotrichales</taxon>
        <taxon>Erysipelotrichaceae</taxon>
        <taxon>Intestinibaculum</taxon>
    </lineage>
</organism>
<dbReference type="RefSeq" id="WP_125120181.1">
    <property type="nucleotide sequence ID" value="NZ_AP019309.1"/>
</dbReference>
<dbReference type="Pfam" id="PF10609">
    <property type="entry name" value="ParA"/>
    <property type="match status" value="1"/>
</dbReference>